<dbReference type="EMBL" id="AP021876">
    <property type="protein sequence ID" value="BBO85967.1"/>
    <property type="molecule type" value="Genomic_DNA"/>
</dbReference>
<dbReference type="SUPFAM" id="SSF51395">
    <property type="entry name" value="FMN-linked oxidoreductases"/>
    <property type="match status" value="1"/>
</dbReference>
<dbReference type="AlphaFoldDB" id="A0A5K8A0B9"/>
<gene>
    <name evidence="1" type="ORF">DSCO28_65330</name>
</gene>
<evidence type="ECO:0000313" key="2">
    <source>
        <dbReference type="Proteomes" id="UP000425960"/>
    </source>
</evidence>
<dbReference type="Gene3D" id="3.20.20.70">
    <property type="entry name" value="Aldolase class I"/>
    <property type="match status" value="1"/>
</dbReference>
<dbReference type="RefSeq" id="WP_155325418.1">
    <property type="nucleotide sequence ID" value="NZ_AP021876.1"/>
</dbReference>
<evidence type="ECO:0000313" key="1">
    <source>
        <dbReference type="EMBL" id="BBO85967.1"/>
    </source>
</evidence>
<accession>A0A5K8A0B9</accession>
<name>A0A5K8A0B9_9BACT</name>
<proteinExistence type="predicted"/>
<organism evidence="1 2">
    <name type="scientific">Desulfosarcina ovata subsp. sediminis</name>
    <dbReference type="NCBI Taxonomy" id="885957"/>
    <lineage>
        <taxon>Bacteria</taxon>
        <taxon>Pseudomonadati</taxon>
        <taxon>Thermodesulfobacteriota</taxon>
        <taxon>Desulfobacteria</taxon>
        <taxon>Desulfobacterales</taxon>
        <taxon>Desulfosarcinaceae</taxon>
        <taxon>Desulfosarcina</taxon>
    </lineage>
</organism>
<sequence length="67" mass="7455">MKYSNLFSPQKAGSITLPNRIQRTSVVSKLATEDGHGHATQEITERYLIITDLGVDIIQMTSEHLIS</sequence>
<protein>
    <submittedName>
        <fullName evidence="1">Uncharacterized protein</fullName>
    </submittedName>
</protein>
<dbReference type="InterPro" id="IPR013785">
    <property type="entry name" value="Aldolase_TIM"/>
</dbReference>
<reference evidence="1 2" key="1">
    <citation type="submission" date="2019-11" db="EMBL/GenBank/DDBJ databases">
        <title>Comparative genomics of hydrocarbon-degrading Desulfosarcina strains.</title>
        <authorList>
            <person name="Watanabe M."/>
            <person name="Kojima H."/>
            <person name="Fukui M."/>
        </authorList>
    </citation>
    <scope>NUCLEOTIDE SEQUENCE [LARGE SCALE GENOMIC DNA]</scope>
    <source>
        <strain evidence="1 2">28bB2T</strain>
    </source>
</reference>
<dbReference type="Proteomes" id="UP000425960">
    <property type="component" value="Chromosome"/>
</dbReference>
<dbReference type="KEGG" id="dov:DSCO28_65330"/>